<dbReference type="InterPro" id="IPR032675">
    <property type="entry name" value="LRR_dom_sf"/>
</dbReference>
<dbReference type="PANTHER" id="PTHR13318">
    <property type="entry name" value="PARTNER OF PAIRED, ISOFORM B-RELATED"/>
    <property type="match status" value="1"/>
</dbReference>
<accession>A0A367JP12</accession>
<dbReference type="PANTHER" id="PTHR13318:SF95">
    <property type="entry name" value="F-BOX PROTEIN YLR352W"/>
    <property type="match status" value="1"/>
</dbReference>
<dbReference type="GO" id="GO:0031146">
    <property type="term" value="P:SCF-dependent proteasomal ubiquitin-dependent protein catabolic process"/>
    <property type="evidence" value="ECO:0007669"/>
    <property type="project" value="TreeGrafter"/>
</dbReference>
<comment type="caution">
    <text evidence="1">The sequence shown here is derived from an EMBL/GenBank/DDBJ whole genome shotgun (WGS) entry which is preliminary data.</text>
</comment>
<dbReference type="STRING" id="4846.A0A367JP12"/>
<dbReference type="EMBL" id="PJQM01002993">
    <property type="protein sequence ID" value="RCH91441.1"/>
    <property type="molecule type" value="Genomic_DNA"/>
</dbReference>
<dbReference type="Gene3D" id="3.80.10.10">
    <property type="entry name" value="Ribonuclease Inhibitor"/>
    <property type="match status" value="1"/>
</dbReference>
<organism evidence="1 2">
    <name type="scientific">Rhizopus stolonifer</name>
    <name type="common">Rhizopus nigricans</name>
    <dbReference type="NCBI Taxonomy" id="4846"/>
    <lineage>
        <taxon>Eukaryota</taxon>
        <taxon>Fungi</taxon>
        <taxon>Fungi incertae sedis</taxon>
        <taxon>Mucoromycota</taxon>
        <taxon>Mucoromycotina</taxon>
        <taxon>Mucoromycetes</taxon>
        <taxon>Mucorales</taxon>
        <taxon>Mucorineae</taxon>
        <taxon>Rhizopodaceae</taxon>
        <taxon>Rhizopus</taxon>
    </lineage>
</organism>
<sequence length="421" mass="47653">MEHNRPHLAVCLPEIVSHIFSFLLPCINQEEPKKKMYADLYPCLTVNRLWHNCATRMTWRRVYFEDAKDDLDIFLKFASIISDTPIPVLSPSTSTTADALAVGGVTHTNNTTLKQSSRSSSMSSVNSIKTPSEYSLIDTECLISDHMTSPKNLYVEWEQLKTMQDIRKLEKEARLTTYRNALRTLSLRKIKEKSINNPLSLIGQMATKLHHLDIYICDYLSNETLYPFLAHQSLTYLSLAGCHHISDEAILKVAENCKGLEHLDLRACGLVSDVSLSAIALNCPRLRHLNVGRIRDREKVTMKSISLIAQHTQAAVLGLAGCDVDDECMVTLAKHRTTGLERVSVNSCFKISNDTVYAYIRYCPNLSVFEMKECHNVNDWEAVAELVQRKVLLTLCDQQNRACAEWARIRGRVLDVKAPLK</sequence>
<dbReference type="SUPFAM" id="SSF52047">
    <property type="entry name" value="RNI-like"/>
    <property type="match status" value="1"/>
</dbReference>
<keyword evidence="2" id="KW-1185">Reference proteome</keyword>
<evidence type="ECO:0000313" key="1">
    <source>
        <dbReference type="EMBL" id="RCH91441.1"/>
    </source>
</evidence>
<dbReference type="GO" id="GO:0019005">
    <property type="term" value="C:SCF ubiquitin ligase complex"/>
    <property type="evidence" value="ECO:0007669"/>
    <property type="project" value="TreeGrafter"/>
</dbReference>
<reference evidence="1 2" key="1">
    <citation type="journal article" date="2018" name="G3 (Bethesda)">
        <title>Phylogenetic and Phylogenomic Definition of Rhizopus Species.</title>
        <authorList>
            <person name="Gryganskyi A.P."/>
            <person name="Golan J."/>
            <person name="Dolatabadi S."/>
            <person name="Mondo S."/>
            <person name="Robb S."/>
            <person name="Idnurm A."/>
            <person name="Muszewska A."/>
            <person name="Steczkiewicz K."/>
            <person name="Masonjones S."/>
            <person name="Liao H.L."/>
            <person name="Gajdeczka M.T."/>
            <person name="Anike F."/>
            <person name="Vuek A."/>
            <person name="Anishchenko I.M."/>
            <person name="Voigt K."/>
            <person name="de Hoog G.S."/>
            <person name="Smith M.E."/>
            <person name="Heitman J."/>
            <person name="Vilgalys R."/>
            <person name="Stajich J.E."/>
        </authorList>
    </citation>
    <scope>NUCLEOTIDE SEQUENCE [LARGE SCALE GENOMIC DNA]</scope>
    <source>
        <strain evidence="1 2">LSU 92-RS-03</strain>
    </source>
</reference>
<dbReference type="InterPro" id="IPR006553">
    <property type="entry name" value="Leu-rich_rpt_Cys-con_subtyp"/>
</dbReference>
<protein>
    <submittedName>
        <fullName evidence="1">Antagonist of MEN (Mitotic Exit Network)</fullName>
    </submittedName>
</protein>
<name>A0A367JP12_RHIST</name>
<dbReference type="SMART" id="SM00367">
    <property type="entry name" value="LRR_CC"/>
    <property type="match status" value="6"/>
</dbReference>
<proteinExistence type="predicted"/>
<gene>
    <name evidence="1" type="primary">AMN1_1</name>
    <name evidence="1" type="ORF">CU098_008111</name>
</gene>
<dbReference type="OrthoDB" id="550575at2759"/>
<evidence type="ECO:0000313" key="2">
    <source>
        <dbReference type="Proteomes" id="UP000253551"/>
    </source>
</evidence>
<dbReference type="AlphaFoldDB" id="A0A367JP12"/>
<dbReference type="Proteomes" id="UP000253551">
    <property type="component" value="Unassembled WGS sequence"/>
</dbReference>